<dbReference type="PANTHER" id="PTHR34388">
    <property type="entry name" value="DNA POLYMERASE III SUBUNIT DELTA"/>
    <property type="match status" value="1"/>
</dbReference>
<dbReference type="GO" id="GO:0003677">
    <property type="term" value="F:DNA binding"/>
    <property type="evidence" value="ECO:0007669"/>
    <property type="project" value="InterPro"/>
</dbReference>
<dbReference type="EC" id="2.7.7.7" evidence="1"/>
<dbReference type="Gene3D" id="1.20.272.10">
    <property type="match status" value="1"/>
</dbReference>
<dbReference type="NCBIfam" id="TIGR01128">
    <property type="entry name" value="holA"/>
    <property type="match status" value="1"/>
</dbReference>
<comment type="caution">
    <text evidence="11">The sequence shown here is derived from an EMBL/GenBank/DDBJ whole genome shotgun (WGS) entry which is preliminary data.</text>
</comment>
<dbReference type="InterPro" id="IPR048466">
    <property type="entry name" value="DNA_pol3_delta-like_C"/>
</dbReference>
<dbReference type="Proteomes" id="UP000178908">
    <property type="component" value="Unassembled WGS sequence"/>
</dbReference>
<dbReference type="InterPro" id="IPR008921">
    <property type="entry name" value="DNA_pol3_clamp-load_cplx_C"/>
</dbReference>
<keyword evidence="4" id="KW-0548">Nucleotidyltransferase</keyword>
<reference evidence="11 12" key="1">
    <citation type="journal article" date="2016" name="Nat. Commun.">
        <title>Thousands of microbial genomes shed light on interconnected biogeochemical processes in an aquifer system.</title>
        <authorList>
            <person name="Anantharaman K."/>
            <person name="Brown C.T."/>
            <person name="Hug L.A."/>
            <person name="Sharon I."/>
            <person name="Castelle C.J."/>
            <person name="Probst A.J."/>
            <person name="Thomas B.C."/>
            <person name="Singh A."/>
            <person name="Wilkins M.J."/>
            <person name="Karaoz U."/>
            <person name="Brodie E.L."/>
            <person name="Williams K.H."/>
            <person name="Hubbard S.S."/>
            <person name="Banfield J.F."/>
        </authorList>
    </citation>
    <scope>NUCLEOTIDE SEQUENCE [LARGE SCALE GENOMIC DNA]</scope>
</reference>
<comment type="catalytic activity">
    <reaction evidence="8">
        <text>DNA(n) + a 2'-deoxyribonucleoside 5'-triphosphate = DNA(n+1) + diphosphate</text>
        <dbReference type="Rhea" id="RHEA:22508"/>
        <dbReference type="Rhea" id="RHEA-COMP:17339"/>
        <dbReference type="Rhea" id="RHEA-COMP:17340"/>
        <dbReference type="ChEBI" id="CHEBI:33019"/>
        <dbReference type="ChEBI" id="CHEBI:61560"/>
        <dbReference type="ChEBI" id="CHEBI:173112"/>
        <dbReference type="EC" id="2.7.7.7"/>
    </reaction>
</comment>
<protein>
    <recommendedName>
        <fullName evidence="2">DNA polymerase III subunit delta</fullName>
        <ecNumber evidence="1">2.7.7.7</ecNumber>
    </recommendedName>
</protein>
<dbReference type="InterPro" id="IPR010372">
    <property type="entry name" value="DNA_pol3_delta_N"/>
</dbReference>
<evidence type="ECO:0000259" key="10">
    <source>
        <dbReference type="Pfam" id="PF21694"/>
    </source>
</evidence>
<dbReference type="InterPro" id="IPR005790">
    <property type="entry name" value="DNA_polIII_delta"/>
</dbReference>
<keyword evidence="5" id="KW-0235">DNA replication</keyword>
<dbReference type="Gene3D" id="1.10.8.60">
    <property type="match status" value="1"/>
</dbReference>
<keyword evidence="3" id="KW-0808">Transferase</keyword>
<dbReference type="Pfam" id="PF21694">
    <property type="entry name" value="DNA_pol3_delta_C"/>
    <property type="match status" value="1"/>
</dbReference>
<organism evidence="11 12">
    <name type="scientific">Candidatus Yanofskybacteria bacterium RIFCSPHIGHO2_02_FULL_39_10</name>
    <dbReference type="NCBI Taxonomy" id="1802674"/>
    <lineage>
        <taxon>Bacteria</taxon>
        <taxon>Candidatus Yanofskyibacteriota</taxon>
    </lineage>
</organism>
<dbReference type="Gene3D" id="3.40.50.300">
    <property type="entry name" value="P-loop containing nucleotide triphosphate hydrolases"/>
    <property type="match status" value="1"/>
</dbReference>
<evidence type="ECO:0000256" key="5">
    <source>
        <dbReference type="ARBA" id="ARBA00022705"/>
    </source>
</evidence>
<dbReference type="Pfam" id="PF06144">
    <property type="entry name" value="DNA_pol3_delta"/>
    <property type="match status" value="1"/>
</dbReference>
<dbReference type="EMBL" id="MGJO01000020">
    <property type="protein sequence ID" value="OGN09510.1"/>
    <property type="molecule type" value="Genomic_DNA"/>
</dbReference>
<sequence>MIIFLYGSDSYRLKQAKDEIVKRYKDKYPSGFNLFSLDASNISSLDILEEAVKSLSFFGEHKLISLKNIFLKKPQADAILGYINKYNLEVAKDMTLLIAEDSSDKNLSIKHQELFKLLSSKSSLVKNIELLSDVDLEEWAKQEFKSRNCVIDVTNLNRLLDIVGNDTWRLNNEIEKLANYRISEKITGADIDSLVNGEIDMNIFDLIDAIAQKNKSNATKLLYREMKSGRDPYYVLTMITYQFRNLLMIKDLASRGLNQDEIIKKIGLHPFVTKKALKSSYQFEEAVKIYNQLLALDIGFKNGQINLEDSLYRLLIS</sequence>
<feature type="domain" description="DNA polymerase III delta subunit-like C-terminal" evidence="10">
    <location>
        <begin position="201"/>
        <end position="311"/>
    </location>
</feature>
<accession>A0A1F8FAB4</accession>
<evidence type="ECO:0000256" key="1">
    <source>
        <dbReference type="ARBA" id="ARBA00012417"/>
    </source>
</evidence>
<evidence type="ECO:0000313" key="11">
    <source>
        <dbReference type="EMBL" id="OGN09510.1"/>
    </source>
</evidence>
<gene>
    <name evidence="11" type="ORF">A3C61_01355</name>
</gene>
<evidence type="ECO:0000256" key="3">
    <source>
        <dbReference type="ARBA" id="ARBA00022679"/>
    </source>
</evidence>
<feature type="domain" description="DNA polymerase III delta N-terminal" evidence="9">
    <location>
        <begin position="4"/>
        <end position="126"/>
    </location>
</feature>
<proteinExistence type="inferred from homology"/>
<dbReference type="AlphaFoldDB" id="A0A1F8FAB4"/>
<comment type="similarity">
    <text evidence="7">Belongs to the DNA polymerase HolA subunit family.</text>
</comment>
<keyword evidence="6" id="KW-0239">DNA-directed DNA polymerase</keyword>
<dbReference type="GO" id="GO:0009360">
    <property type="term" value="C:DNA polymerase III complex"/>
    <property type="evidence" value="ECO:0007669"/>
    <property type="project" value="InterPro"/>
</dbReference>
<evidence type="ECO:0000256" key="7">
    <source>
        <dbReference type="ARBA" id="ARBA00034754"/>
    </source>
</evidence>
<dbReference type="SUPFAM" id="SSF48019">
    <property type="entry name" value="post-AAA+ oligomerization domain-like"/>
    <property type="match status" value="1"/>
</dbReference>
<evidence type="ECO:0000256" key="6">
    <source>
        <dbReference type="ARBA" id="ARBA00022932"/>
    </source>
</evidence>
<dbReference type="GO" id="GO:0003887">
    <property type="term" value="F:DNA-directed DNA polymerase activity"/>
    <property type="evidence" value="ECO:0007669"/>
    <property type="project" value="UniProtKB-KW"/>
</dbReference>
<evidence type="ECO:0000256" key="2">
    <source>
        <dbReference type="ARBA" id="ARBA00017703"/>
    </source>
</evidence>
<dbReference type="InterPro" id="IPR027417">
    <property type="entry name" value="P-loop_NTPase"/>
</dbReference>
<evidence type="ECO:0000313" key="12">
    <source>
        <dbReference type="Proteomes" id="UP000178908"/>
    </source>
</evidence>
<name>A0A1F8FAB4_9BACT</name>
<evidence type="ECO:0000256" key="8">
    <source>
        <dbReference type="ARBA" id="ARBA00049244"/>
    </source>
</evidence>
<dbReference type="GO" id="GO:0006261">
    <property type="term" value="P:DNA-templated DNA replication"/>
    <property type="evidence" value="ECO:0007669"/>
    <property type="project" value="TreeGrafter"/>
</dbReference>
<evidence type="ECO:0000259" key="9">
    <source>
        <dbReference type="Pfam" id="PF06144"/>
    </source>
</evidence>
<evidence type="ECO:0000256" key="4">
    <source>
        <dbReference type="ARBA" id="ARBA00022695"/>
    </source>
</evidence>
<dbReference type="SUPFAM" id="SSF52540">
    <property type="entry name" value="P-loop containing nucleoside triphosphate hydrolases"/>
    <property type="match status" value="1"/>
</dbReference>
<dbReference type="PANTHER" id="PTHR34388:SF1">
    <property type="entry name" value="DNA POLYMERASE III SUBUNIT DELTA"/>
    <property type="match status" value="1"/>
</dbReference>